<keyword evidence="5" id="KW-1185">Reference proteome</keyword>
<dbReference type="InterPro" id="IPR008327">
    <property type="entry name" value="Sig_transdc_resp-reg_antiterm"/>
</dbReference>
<feature type="modified residue" description="4-aspartylphosphate" evidence="1">
    <location>
        <position position="52"/>
    </location>
</feature>
<evidence type="ECO:0000313" key="5">
    <source>
        <dbReference type="Proteomes" id="UP000325255"/>
    </source>
</evidence>
<dbReference type="Pfam" id="PF03861">
    <property type="entry name" value="ANTAR"/>
    <property type="match status" value="1"/>
</dbReference>
<dbReference type="Gene3D" id="3.40.50.2300">
    <property type="match status" value="1"/>
</dbReference>
<dbReference type="SUPFAM" id="SSF52172">
    <property type="entry name" value="CheY-like"/>
    <property type="match status" value="1"/>
</dbReference>
<dbReference type="AlphaFoldDB" id="A0A5M6ISV4"/>
<organism evidence="4 5">
    <name type="scientific">Rhodovastum atsumiense</name>
    <dbReference type="NCBI Taxonomy" id="504468"/>
    <lineage>
        <taxon>Bacteria</taxon>
        <taxon>Pseudomonadati</taxon>
        <taxon>Pseudomonadota</taxon>
        <taxon>Alphaproteobacteria</taxon>
        <taxon>Acetobacterales</taxon>
        <taxon>Acetobacteraceae</taxon>
        <taxon>Rhodovastum</taxon>
    </lineage>
</organism>
<dbReference type="GO" id="GO:0000160">
    <property type="term" value="P:phosphorelay signal transduction system"/>
    <property type="evidence" value="ECO:0007669"/>
    <property type="project" value="InterPro"/>
</dbReference>
<dbReference type="RefSeq" id="WP_150042397.1">
    <property type="nucleotide sequence ID" value="NZ_OW485601.1"/>
</dbReference>
<comment type="caution">
    <text evidence="4">The sequence shown here is derived from an EMBL/GenBank/DDBJ whole genome shotgun (WGS) entry which is preliminary data.</text>
</comment>
<accession>A0A5M6ISV4</accession>
<dbReference type="InterPro" id="IPR001789">
    <property type="entry name" value="Sig_transdc_resp-reg_receiver"/>
</dbReference>
<dbReference type="InterPro" id="IPR011006">
    <property type="entry name" value="CheY-like_superfamily"/>
</dbReference>
<feature type="domain" description="Response regulatory" evidence="2">
    <location>
        <begin position="2"/>
        <end position="116"/>
    </location>
</feature>
<dbReference type="InterPro" id="IPR036388">
    <property type="entry name" value="WH-like_DNA-bd_sf"/>
</dbReference>
<dbReference type="OrthoDB" id="9795002at2"/>
<dbReference type="Pfam" id="PF00072">
    <property type="entry name" value="Response_reg"/>
    <property type="match status" value="1"/>
</dbReference>
<protein>
    <submittedName>
        <fullName evidence="4">ANTAR domain-containing protein</fullName>
    </submittedName>
</protein>
<evidence type="ECO:0000256" key="1">
    <source>
        <dbReference type="PROSITE-ProRule" id="PRU00169"/>
    </source>
</evidence>
<dbReference type="Proteomes" id="UP000325255">
    <property type="component" value="Unassembled WGS sequence"/>
</dbReference>
<name>A0A5M6ISV4_9PROT</name>
<evidence type="ECO:0000313" key="4">
    <source>
        <dbReference type="EMBL" id="KAA5610525.1"/>
    </source>
</evidence>
<dbReference type="PIRSF" id="PIRSF036382">
    <property type="entry name" value="RR_antiterm"/>
    <property type="match status" value="1"/>
</dbReference>
<dbReference type="EMBL" id="VWPK01000031">
    <property type="protein sequence ID" value="KAA5610525.1"/>
    <property type="molecule type" value="Genomic_DNA"/>
</dbReference>
<dbReference type="InterPro" id="IPR005561">
    <property type="entry name" value="ANTAR"/>
</dbReference>
<dbReference type="SMART" id="SM00448">
    <property type="entry name" value="REC"/>
    <property type="match status" value="1"/>
</dbReference>
<evidence type="ECO:0000259" key="2">
    <source>
        <dbReference type="PROSITE" id="PS50110"/>
    </source>
</evidence>
<dbReference type="SMART" id="SM01012">
    <property type="entry name" value="ANTAR"/>
    <property type="match status" value="1"/>
</dbReference>
<evidence type="ECO:0000259" key="3">
    <source>
        <dbReference type="PROSITE" id="PS50921"/>
    </source>
</evidence>
<dbReference type="PROSITE" id="PS50921">
    <property type="entry name" value="ANTAR"/>
    <property type="match status" value="1"/>
</dbReference>
<dbReference type="PROSITE" id="PS50110">
    <property type="entry name" value="RESPONSE_REGULATORY"/>
    <property type="match status" value="1"/>
</dbReference>
<dbReference type="GO" id="GO:0003723">
    <property type="term" value="F:RNA binding"/>
    <property type="evidence" value="ECO:0007669"/>
    <property type="project" value="InterPro"/>
</dbReference>
<keyword evidence="1" id="KW-0597">Phosphoprotein</keyword>
<proteinExistence type="predicted"/>
<dbReference type="Gene3D" id="1.10.10.10">
    <property type="entry name" value="Winged helix-like DNA-binding domain superfamily/Winged helix DNA-binding domain"/>
    <property type="match status" value="1"/>
</dbReference>
<sequence length="191" mass="20936">MKILLADDDADRAAYLARALRRDGDISVVCALPGQLLHDAVALHAPDVVLVDMTRPDRDTLEGVRQLSGSRPHPVVLFVDEDDPAFMEEAIAAGVCSYNVGSVAPAEVRPVLRAAVALFHRHEQTRAALSEAEARLQERALIDRAKAMLIRTRRCSEPEAYRWLQRQAMAGGRRLADVARAVLQTNGEIAP</sequence>
<reference evidence="4 5" key="1">
    <citation type="submission" date="2019-09" db="EMBL/GenBank/DDBJ databases">
        <title>Genome sequence of Rhodovastum atsumiense, a diverse member of the Acetobacteraceae family of non-sulfur purple photosynthetic bacteria.</title>
        <authorList>
            <person name="Meyer T."/>
            <person name="Kyndt J."/>
        </authorList>
    </citation>
    <scope>NUCLEOTIDE SEQUENCE [LARGE SCALE GENOMIC DNA]</scope>
    <source>
        <strain evidence="4 5">DSM 21279</strain>
    </source>
</reference>
<feature type="domain" description="ANTAR" evidence="3">
    <location>
        <begin position="122"/>
        <end position="183"/>
    </location>
</feature>
<gene>
    <name evidence="4" type="ORF">F1189_18760</name>
</gene>